<evidence type="ECO:0000256" key="6">
    <source>
        <dbReference type="ARBA" id="ARBA00022694"/>
    </source>
</evidence>
<dbReference type="SUPFAM" id="SSF52788">
    <property type="entry name" value="Phosphotyrosine protein phosphatases I"/>
    <property type="match status" value="1"/>
</dbReference>
<keyword evidence="4" id="KW-0963">Cytoplasm</keyword>
<evidence type="ECO:0000256" key="3">
    <source>
        <dbReference type="ARBA" id="ARBA00012584"/>
    </source>
</evidence>
<dbReference type="PANTHER" id="PTHR17490:SF16">
    <property type="entry name" value="THREONYLCARBAMOYL-AMP SYNTHASE"/>
    <property type="match status" value="1"/>
</dbReference>
<dbReference type="InterPro" id="IPR006070">
    <property type="entry name" value="Sua5-like_dom"/>
</dbReference>
<dbReference type="EC" id="2.7.7.87" evidence="3"/>
<dbReference type="GO" id="GO:0005524">
    <property type="term" value="F:ATP binding"/>
    <property type="evidence" value="ECO:0007669"/>
    <property type="project" value="UniProtKB-KW"/>
</dbReference>
<dbReference type="EMBL" id="SLZZ01000008">
    <property type="protein sequence ID" value="TCS79472.1"/>
    <property type="molecule type" value="Genomic_DNA"/>
</dbReference>
<dbReference type="InterPro" id="IPR023485">
    <property type="entry name" value="Ptyr_pPase"/>
</dbReference>
<keyword evidence="6" id="KW-0819">tRNA processing</keyword>
<dbReference type="GO" id="GO:0008033">
    <property type="term" value="P:tRNA processing"/>
    <property type="evidence" value="ECO:0007669"/>
    <property type="project" value="UniProtKB-KW"/>
</dbReference>
<dbReference type="AlphaFoldDB" id="A0A4V2URZ5"/>
<dbReference type="InterPro" id="IPR005145">
    <property type="entry name" value="Sua5_C"/>
</dbReference>
<comment type="similarity">
    <text evidence="2">Belongs to the SUA5 family.</text>
</comment>
<evidence type="ECO:0000256" key="1">
    <source>
        <dbReference type="ARBA" id="ARBA00004496"/>
    </source>
</evidence>
<gene>
    <name evidence="13" type="ORF">EDD59_10853</name>
</gene>
<dbReference type="InterPro" id="IPR036196">
    <property type="entry name" value="Ptyr_pPase_sf"/>
</dbReference>
<dbReference type="GO" id="GO:0003725">
    <property type="term" value="F:double-stranded RNA binding"/>
    <property type="evidence" value="ECO:0007669"/>
    <property type="project" value="InterPro"/>
</dbReference>
<dbReference type="InterPro" id="IPR017945">
    <property type="entry name" value="DHBP_synth_RibB-like_a/b_dom"/>
</dbReference>
<dbReference type="PANTHER" id="PTHR17490">
    <property type="entry name" value="SUA5"/>
    <property type="match status" value="1"/>
</dbReference>
<dbReference type="GO" id="GO:0005737">
    <property type="term" value="C:cytoplasm"/>
    <property type="evidence" value="ECO:0007669"/>
    <property type="project" value="UniProtKB-SubCell"/>
</dbReference>
<evidence type="ECO:0000256" key="10">
    <source>
        <dbReference type="ARBA" id="ARBA00029774"/>
    </source>
</evidence>
<dbReference type="FunFam" id="3.90.870.10:FF:000009">
    <property type="entry name" value="Threonylcarbamoyl-AMP synthase, putative"/>
    <property type="match status" value="1"/>
</dbReference>
<keyword evidence="9" id="KW-0067">ATP-binding</keyword>
<keyword evidence="14" id="KW-1185">Reference proteome</keyword>
<dbReference type="GO" id="GO:0061710">
    <property type="term" value="F:L-threonylcarbamoyladenylate synthase"/>
    <property type="evidence" value="ECO:0007669"/>
    <property type="project" value="UniProtKB-EC"/>
</dbReference>
<dbReference type="Pfam" id="PF01300">
    <property type="entry name" value="Sua5_yciO_yrdC"/>
    <property type="match status" value="1"/>
</dbReference>
<evidence type="ECO:0000256" key="9">
    <source>
        <dbReference type="ARBA" id="ARBA00022840"/>
    </source>
</evidence>
<evidence type="ECO:0000259" key="12">
    <source>
        <dbReference type="PROSITE" id="PS51163"/>
    </source>
</evidence>
<dbReference type="InterPro" id="IPR038385">
    <property type="entry name" value="Sua5/YwlC_C"/>
</dbReference>
<dbReference type="Pfam" id="PF03481">
    <property type="entry name" value="Sua5_C"/>
    <property type="match status" value="1"/>
</dbReference>
<comment type="caution">
    <text evidence="13">The sequence shown here is derived from an EMBL/GenBank/DDBJ whole genome shotgun (WGS) entry which is preliminary data.</text>
</comment>
<dbReference type="Proteomes" id="UP000295726">
    <property type="component" value="Unassembled WGS sequence"/>
</dbReference>
<comment type="catalytic activity">
    <reaction evidence="11">
        <text>L-threonine + hydrogencarbonate + ATP = L-threonylcarbamoyladenylate + diphosphate + H2O</text>
        <dbReference type="Rhea" id="RHEA:36407"/>
        <dbReference type="ChEBI" id="CHEBI:15377"/>
        <dbReference type="ChEBI" id="CHEBI:17544"/>
        <dbReference type="ChEBI" id="CHEBI:30616"/>
        <dbReference type="ChEBI" id="CHEBI:33019"/>
        <dbReference type="ChEBI" id="CHEBI:57926"/>
        <dbReference type="ChEBI" id="CHEBI:73682"/>
        <dbReference type="EC" id="2.7.7.87"/>
    </reaction>
</comment>
<sequence>MKTMKTIIKKVDKDQIDEKIIEEAGELLKRGGLVAFPTETVYGLGANALDEAAAKKTYAAKGRPSDNPLIVHIADVQALDEVAVNMPAETEELAFHFWPGPLTMIFEKSKIVPYGTTGGLETVAVRMPSDPIARELILAAGGYVSAPSANTSGRPSPTSAQHVEEDLGGKIDMILDGGSVDIGLESTIVDMTVVPPMILRPGAITADMLEEVVGPVSVDETIYGSESNQHPKAPGMKYRHYAPKAKMMIVEGTLREEILAIRQLSYAAYREGKEVGIIATNETFAYYTHGIVKNIGTRDNDKTIARNLYAVLREFDEEDVGEIYSESFAARGIGSAIMNRLEKAAGHLRIPASVIARQQKYRRILFLSNTDTSRGPMAAELLRNQDLEQEYVIDSRGLVVLFPEPVNQKIEAILKSSQMSLKEYSSVALSDEDLDEDTLILTMDESQKWKIVSEYDNIKNVYTLNEFTEDNTEIPNPYGQPLTAYGECYEIICMLIKKLTNKLNSFTRGGK</sequence>
<evidence type="ECO:0000256" key="4">
    <source>
        <dbReference type="ARBA" id="ARBA00022490"/>
    </source>
</evidence>
<evidence type="ECO:0000256" key="8">
    <source>
        <dbReference type="ARBA" id="ARBA00022741"/>
    </source>
</evidence>
<evidence type="ECO:0000256" key="7">
    <source>
        <dbReference type="ARBA" id="ARBA00022695"/>
    </source>
</evidence>
<feature type="domain" description="YrdC-like" evidence="12">
    <location>
        <begin position="18"/>
        <end position="204"/>
    </location>
</feature>
<protein>
    <recommendedName>
        <fullName evidence="10">L-threonylcarbamoyladenylate synthase</fullName>
        <ecNumber evidence="3">2.7.7.87</ecNumber>
    </recommendedName>
    <alternativeName>
        <fullName evidence="10">L-threonylcarbamoyladenylate synthase</fullName>
    </alternativeName>
</protein>
<comment type="subcellular location">
    <subcellularLocation>
        <location evidence="1">Cytoplasm</location>
    </subcellularLocation>
</comment>
<name>A0A4V2URZ5_9FIRM</name>
<evidence type="ECO:0000256" key="5">
    <source>
        <dbReference type="ARBA" id="ARBA00022679"/>
    </source>
</evidence>
<reference evidence="13 14" key="1">
    <citation type="submission" date="2019-03" db="EMBL/GenBank/DDBJ databases">
        <title>Genomic Encyclopedia of Type Strains, Phase IV (KMG-IV): sequencing the most valuable type-strain genomes for metagenomic binning, comparative biology and taxonomic classification.</title>
        <authorList>
            <person name="Goeker M."/>
        </authorList>
    </citation>
    <scope>NUCLEOTIDE SEQUENCE [LARGE SCALE GENOMIC DNA]</scope>
    <source>
        <strain evidence="13 14">DSM 29489</strain>
    </source>
</reference>
<dbReference type="SUPFAM" id="SSF55821">
    <property type="entry name" value="YrdC/RibB"/>
    <property type="match status" value="1"/>
</dbReference>
<dbReference type="NCBIfam" id="TIGR00057">
    <property type="entry name" value="L-threonylcarbamoyladenylate synthase"/>
    <property type="match status" value="1"/>
</dbReference>
<dbReference type="Gene3D" id="3.40.50.2300">
    <property type="match status" value="1"/>
</dbReference>
<evidence type="ECO:0000256" key="11">
    <source>
        <dbReference type="ARBA" id="ARBA00048366"/>
    </source>
</evidence>
<dbReference type="Pfam" id="PF01451">
    <property type="entry name" value="LMWPc"/>
    <property type="match status" value="1"/>
</dbReference>
<dbReference type="GO" id="GO:0000049">
    <property type="term" value="F:tRNA binding"/>
    <property type="evidence" value="ECO:0007669"/>
    <property type="project" value="TreeGrafter"/>
</dbReference>
<dbReference type="Gene3D" id="3.90.870.10">
    <property type="entry name" value="DHBP synthase"/>
    <property type="match status" value="1"/>
</dbReference>
<dbReference type="Gene3D" id="3.40.50.11030">
    <property type="entry name" value="Threonylcarbamoyl-AMP synthase, C-terminal domain"/>
    <property type="match status" value="1"/>
</dbReference>
<dbReference type="InterPro" id="IPR050156">
    <property type="entry name" value="TC-AMP_synthase_SUA5"/>
</dbReference>
<evidence type="ECO:0000313" key="14">
    <source>
        <dbReference type="Proteomes" id="UP000295726"/>
    </source>
</evidence>
<keyword evidence="7" id="KW-0548">Nucleotidyltransferase</keyword>
<dbReference type="SMART" id="SM00226">
    <property type="entry name" value="LMWPc"/>
    <property type="match status" value="1"/>
</dbReference>
<dbReference type="PROSITE" id="PS51163">
    <property type="entry name" value="YRDC"/>
    <property type="match status" value="1"/>
</dbReference>
<accession>A0A4V2URZ5</accession>
<organism evidence="13 14">
    <name type="scientific">Muricomes intestini</name>
    <dbReference type="NCBI Taxonomy" id="1796634"/>
    <lineage>
        <taxon>Bacteria</taxon>
        <taxon>Bacillati</taxon>
        <taxon>Bacillota</taxon>
        <taxon>Clostridia</taxon>
        <taxon>Lachnospirales</taxon>
        <taxon>Lachnospiraceae</taxon>
        <taxon>Muricomes</taxon>
    </lineage>
</organism>
<dbReference type="GO" id="GO:0006450">
    <property type="term" value="P:regulation of translational fidelity"/>
    <property type="evidence" value="ECO:0007669"/>
    <property type="project" value="TreeGrafter"/>
</dbReference>
<evidence type="ECO:0000256" key="2">
    <source>
        <dbReference type="ARBA" id="ARBA00007663"/>
    </source>
</evidence>
<proteinExistence type="inferred from homology"/>
<keyword evidence="8" id="KW-0547">Nucleotide-binding</keyword>
<keyword evidence="5" id="KW-0808">Transferase</keyword>
<evidence type="ECO:0000313" key="13">
    <source>
        <dbReference type="EMBL" id="TCS79472.1"/>
    </source>
</evidence>